<dbReference type="Gene3D" id="3.10.130.10">
    <property type="entry name" value="Ribonuclease A-like domain"/>
    <property type="match status" value="1"/>
</dbReference>
<keyword evidence="1" id="KW-0732">Signal</keyword>
<protein>
    <submittedName>
        <fullName evidence="2">Uncharacterized protein</fullName>
    </submittedName>
</protein>
<keyword evidence="3" id="KW-1185">Reference proteome</keyword>
<evidence type="ECO:0000256" key="1">
    <source>
        <dbReference type="SAM" id="SignalP"/>
    </source>
</evidence>
<accession>A0AAN9CAX7</accession>
<dbReference type="Proteomes" id="UP001364617">
    <property type="component" value="Unassembled WGS sequence"/>
</dbReference>
<evidence type="ECO:0000313" key="3">
    <source>
        <dbReference type="Proteomes" id="UP001364617"/>
    </source>
</evidence>
<evidence type="ECO:0000313" key="2">
    <source>
        <dbReference type="EMBL" id="KAK7129565.1"/>
    </source>
</evidence>
<proteinExistence type="predicted"/>
<feature type="chain" id="PRO_5043013476" evidence="1">
    <location>
        <begin position="18"/>
        <end position="156"/>
    </location>
</feature>
<dbReference type="EMBL" id="JAYKXH010000021">
    <property type="protein sequence ID" value="KAK7129565.1"/>
    <property type="molecule type" value="Genomic_DNA"/>
</dbReference>
<dbReference type="InterPro" id="IPR036816">
    <property type="entry name" value="RNaseA-like_dom_sf"/>
</dbReference>
<gene>
    <name evidence="2" type="ORF">R3I93_019260</name>
</gene>
<dbReference type="AlphaFoldDB" id="A0AAN9CAX7"/>
<feature type="signal peptide" evidence="1">
    <location>
        <begin position="1"/>
        <end position="17"/>
    </location>
</feature>
<organism evidence="2 3">
    <name type="scientific">Phoxinus phoxinus</name>
    <name type="common">Eurasian minnow</name>
    <dbReference type="NCBI Taxonomy" id="58324"/>
    <lineage>
        <taxon>Eukaryota</taxon>
        <taxon>Metazoa</taxon>
        <taxon>Chordata</taxon>
        <taxon>Craniata</taxon>
        <taxon>Vertebrata</taxon>
        <taxon>Euteleostomi</taxon>
        <taxon>Actinopterygii</taxon>
        <taxon>Neopterygii</taxon>
        <taxon>Teleostei</taxon>
        <taxon>Ostariophysi</taxon>
        <taxon>Cypriniformes</taxon>
        <taxon>Leuciscidae</taxon>
        <taxon>Phoxininae</taxon>
        <taxon>Phoxinus</taxon>
    </lineage>
</organism>
<reference evidence="2 3" key="1">
    <citation type="submission" date="2024-02" db="EMBL/GenBank/DDBJ databases">
        <title>Chromosome-level genome assembly of the Eurasian Minnow (Phoxinus phoxinus).</title>
        <authorList>
            <person name="Oriowo T.O."/>
            <person name="Martin S."/>
            <person name="Stange M."/>
            <person name="Chrysostomakis Y."/>
            <person name="Brown T."/>
            <person name="Winkler S."/>
            <person name="Kukowka S."/>
            <person name="Myers E.W."/>
            <person name="Bohne A."/>
        </authorList>
    </citation>
    <scope>NUCLEOTIDE SEQUENCE [LARGE SCALE GENOMIC DNA]</scope>
    <source>
        <strain evidence="2">ZFMK-TIS-60720</strain>
        <tissue evidence="2">Whole Organism</tissue>
    </source>
</reference>
<sequence length="156" mass="17628">MLLFVVILSLTLQPGLSQRCVNNGIPAQYDTFRIQHLNDKIPENADKSEWQKFIGHIGTWDRPIQSFFLKSEHSNAFAVCSTAGKIYPSRNLCISKKPISFYNVKVSQNKKVTDVKLITDRHVILGCEKIENKCLPIHFEANENKAKPADNAPNCS</sequence>
<comment type="caution">
    <text evidence="2">The sequence shown here is derived from an EMBL/GenBank/DDBJ whole genome shotgun (WGS) entry which is preliminary data.</text>
</comment>
<name>A0AAN9CAX7_9TELE</name>